<dbReference type="SUPFAM" id="SSF51735">
    <property type="entry name" value="NAD(P)-binding Rossmann-fold domains"/>
    <property type="match status" value="1"/>
</dbReference>
<evidence type="ECO:0000313" key="5">
    <source>
        <dbReference type="Proteomes" id="UP000016922"/>
    </source>
</evidence>
<name>S3CV34_GLAL2</name>
<dbReference type="PANTHER" id="PTHR24320">
    <property type="entry name" value="RETINOL DEHYDROGENASE"/>
    <property type="match status" value="1"/>
</dbReference>
<evidence type="ECO:0000256" key="1">
    <source>
        <dbReference type="ARBA" id="ARBA00006484"/>
    </source>
</evidence>
<dbReference type="PRINTS" id="PR00081">
    <property type="entry name" value="GDHRDH"/>
</dbReference>
<comment type="similarity">
    <text evidence="1">Belongs to the short-chain dehydrogenases/reductases (SDR) family.</text>
</comment>
<dbReference type="RefSeq" id="XP_008084722.1">
    <property type="nucleotide sequence ID" value="XM_008086531.1"/>
</dbReference>
<keyword evidence="3" id="KW-0560">Oxidoreductase</keyword>
<dbReference type="Gene3D" id="3.40.50.720">
    <property type="entry name" value="NAD(P)-binding Rossmann-like Domain"/>
    <property type="match status" value="1"/>
</dbReference>
<dbReference type="KEGG" id="glz:GLAREA_09935"/>
<dbReference type="GeneID" id="19468982"/>
<proteinExistence type="inferred from homology"/>
<reference evidence="4 5" key="1">
    <citation type="journal article" date="2013" name="BMC Genomics">
        <title>Genomics-driven discovery of the pneumocandin biosynthetic gene cluster in the fungus Glarea lozoyensis.</title>
        <authorList>
            <person name="Chen L."/>
            <person name="Yue Q."/>
            <person name="Zhang X."/>
            <person name="Xiang M."/>
            <person name="Wang C."/>
            <person name="Li S."/>
            <person name="Che Y."/>
            <person name="Ortiz-Lopez F.J."/>
            <person name="Bills G.F."/>
            <person name="Liu X."/>
            <person name="An Z."/>
        </authorList>
    </citation>
    <scope>NUCLEOTIDE SEQUENCE [LARGE SCALE GENOMIC DNA]</scope>
    <source>
        <strain evidence="5">ATCC 20868 / MF5171</strain>
    </source>
</reference>
<accession>S3CV34</accession>
<organism evidence="4 5">
    <name type="scientific">Glarea lozoyensis (strain ATCC 20868 / MF5171)</name>
    <dbReference type="NCBI Taxonomy" id="1116229"/>
    <lineage>
        <taxon>Eukaryota</taxon>
        <taxon>Fungi</taxon>
        <taxon>Dikarya</taxon>
        <taxon>Ascomycota</taxon>
        <taxon>Pezizomycotina</taxon>
        <taxon>Leotiomycetes</taxon>
        <taxon>Helotiales</taxon>
        <taxon>Helotiaceae</taxon>
        <taxon>Glarea</taxon>
    </lineage>
</organism>
<dbReference type="OMA" id="WGRFHPN"/>
<dbReference type="InterPro" id="IPR036291">
    <property type="entry name" value="NAD(P)-bd_dom_sf"/>
</dbReference>
<evidence type="ECO:0000256" key="2">
    <source>
        <dbReference type="ARBA" id="ARBA00022857"/>
    </source>
</evidence>
<dbReference type="AlphaFoldDB" id="S3CV34"/>
<evidence type="ECO:0000256" key="3">
    <source>
        <dbReference type="ARBA" id="ARBA00023002"/>
    </source>
</evidence>
<dbReference type="OrthoDB" id="191139at2759"/>
<sequence>MGVTFSQFFPPSPTLTEADLPNQAGKVFIVTGGYSGVGKELCTILYQAGGTVYLAGRSKEKAQEAISYIKRLEMNNKSLPGKLVFLELSLDNLATIKPAVERFTSVETRLDVLFNNAGVSNPPPGSISVQGDELQMATNCLGPHLLTQLLLPIMRKTGNVLQSPGAVRVIWTSSIIVDLSVSKEGISLKELTTISKNQQYNYLKTKLSNWFLASHLATQVGADADGILSLTINPGNMKTGLLRHMPAIVGILFSPILYHARMGAYTALWAGLSKKLNIHDGGKYILPWGRIHPSPRVDLLDTMSAREFVEFCDRKIVDFM</sequence>
<keyword evidence="2" id="KW-0521">NADP</keyword>
<dbReference type="InterPro" id="IPR002347">
    <property type="entry name" value="SDR_fam"/>
</dbReference>
<dbReference type="Pfam" id="PF00106">
    <property type="entry name" value="adh_short"/>
    <property type="match status" value="1"/>
</dbReference>
<dbReference type="Proteomes" id="UP000016922">
    <property type="component" value="Unassembled WGS sequence"/>
</dbReference>
<evidence type="ECO:0000313" key="4">
    <source>
        <dbReference type="EMBL" id="EPE28814.1"/>
    </source>
</evidence>
<dbReference type="eggNOG" id="KOG1208">
    <property type="taxonomic scope" value="Eukaryota"/>
</dbReference>
<gene>
    <name evidence="4" type="ORF">GLAREA_09935</name>
</gene>
<dbReference type="GO" id="GO:0016491">
    <property type="term" value="F:oxidoreductase activity"/>
    <property type="evidence" value="ECO:0007669"/>
    <property type="project" value="UniProtKB-KW"/>
</dbReference>
<protein>
    <submittedName>
        <fullName evidence="4">NAD(P)-binding Rossmann-fold containing protein</fullName>
    </submittedName>
</protein>
<dbReference type="PANTHER" id="PTHR24320:SF236">
    <property type="entry name" value="SHORT-CHAIN DEHYDROGENASE-RELATED"/>
    <property type="match status" value="1"/>
</dbReference>
<keyword evidence="5" id="KW-1185">Reference proteome</keyword>
<dbReference type="HOGENOM" id="CLU_010194_44_6_1"/>
<dbReference type="EMBL" id="KE145368">
    <property type="protein sequence ID" value="EPE28814.1"/>
    <property type="molecule type" value="Genomic_DNA"/>
</dbReference>